<dbReference type="AlphaFoldDB" id="A0AAD6BCQ7"/>
<proteinExistence type="predicted"/>
<comment type="caution">
    <text evidence="2">The sequence shown here is derived from an EMBL/GenBank/DDBJ whole genome shotgun (WGS) entry which is preliminary data.</text>
</comment>
<keyword evidence="3" id="KW-1185">Reference proteome</keyword>
<sequence>MSQPAQNNPYGLSPVPLLCSSASYSPPPCFPSSVWIYPSHATPPCLRIGARIMGRSSRRNPEQENERRFSDDVGKESMGHSQYQECKSIGRKLQNLEE</sequence>
<dbReference type="EMBL" id="JAPTMU010000006">
    <property type="protein sequence ID" value="KAJ4942254.1"/>
    <property type="molecule type" value="Genomic_DNA"/>
</dbReference>
<dbReference type="Proteomes" id="UP001219934">
    <property type="component" value="Unassembled WGS sequence"/>
</dbReference>
<feature type="region of interest" description="Disordered" evidence="1">
    <location>
        <begin position="54"/>
        <end position="89"/>
    </location>
</feature>
<reference evidence="2" key="1">
    <citation type="submission" date="2022-11" db="EMBL/GenBank/DDBJ databases">
        <title>Chromosome-level genome of Pogonophryne albipinna.</title>
        <authorList>
            <person name="Jo E."/>
        </authorList>
    </citation>
    <scope>NUCLEOTIDE SEQUENCE</scope>
    <source>
        <strain evidence="2">SGF0006</strain>
        <tissue evidence="2">Muscle</tissue>
    </source>
</reference>
<evidence type="ECO:0000313" key="2">
    <source>
        <dbReference type="EMBL" id="KAJ4942254.1"/>
    </source>
</evidence>
<organism evidence="2 3">
    <name type="scientific">Pogonophryne albipinna</name>
    <dbReference type="NCBI Taxonomy" id="1090488"/>
    <lineage>
        <taxon>Eukaryota</taxon>
        <taxon>Metazoa</taxon>
        <taxon>Chordata</taxon>
        <taxon>Craniata</taxon>
        <taxon>Vertebrata</taxon>
        <taxon>Euteleostomi</taxon>
        <taxon>Actinopterygii</taxon>
        <taxon>Neopterygii</taxon>
        <taxon>Teleostei</taxon>
        <taxon>Neoteleostei</taxon>
        <taxon>Acanthomorphata</taxon>
        <taxon>Eupercaria</taxon>
        <taxon>Perciformes</taxon>
        <taxon>Notothenioidei</taxon>
        <taxon>Pogonophryne</taxon>
    </lineage>
</organism>
<protein>
    <submittedName>
        <fullName evidence="2">Uncharacterized protein</fullName>
    </submittedName>
</protein>
<evidence type="ECO:0000256" key="1">
    <source>
        <dbReference type="SAM" id="MobiDB-lite"/>
    </source>
</evidence>
<feature type="non-terminal residue" evidence="2">
    <location>
        <position position="98"/>
    </location>
</feature>
<gene>
    <name evidence="2" type="ORF">JOQ06_012120</name>
</gene>
<accession>A0AAD6BCQ7</accession>
<name>A0AAD6BCQ7_9TELE</name>
<feature type="compositionally biased region" description="Basic and acidic residues" evidence="1">
    <location>
        <begin position="59"/>
        <end position="78"/>
    </location>
</feature>
<evidence type="ECO:0000313" key="3">
    <source>
        <dbReference type="Proteomes" id="UP001219934"/>
    </source>
</evidence>